<dbReference type="InterPro" id="IPR010982">
    <property type="entry name" value="Lambda_DNA-bd_dom_sf"/>
</dbReference>
<dbReference type="InterPro" id="IPR001387">
    <property type="entry name" value="Cro/C1-type_HTH"/>
</dbReference>
<dbReference type="PANTHER" id="PTHR35010:SF2">
    <property type="entry name" value="BLL4672 PROTEIN"/>
    <property type="match status" value="1"/>
</dbReference>
<gene>
    <name evidence="3" type="ORF">N24_1167</name>
</gene>
<dbReference type="SUPFAM" id="SSF47413">
    <property type="entry name" value="lambda repressor-like DNA-binding domains"/>
    <property type="match status" value="1"/>
</dbReference>
<dbReference type="Gene3D" id="1.10.260.40">
    <property type="entry name" value="lambda repressor-like DNA-binding domains"/>
    <property type="match status" value="1"/>
</dbReference>
<protein>
    <submittedName>
        <fullName evidence="3">Helix-turn-helix domain protein</fullName>
    </submittedName>
</protein>
<sequence>MPRKKETLSEFLTAKRAAIRPEDAGLNDAGPRRVPGLRREEVAVLSGVSVDWYIRLEQGRRVTPSESVLAAIARTLRLDDAEKQYLFNLARPSLRSGPSHSLEVENVAVRPGIRKMIAGFDNQAAFLLGPRMEVLAGNELAWALLEDFPARESNDRNLLRWIITEPKARDLYLDWETIASEMVGVLQLEASARPKDPAIASLVGELAAASKEFTAWWAQPHPQGRTSGTKRFAHPVVGPVTINWEAFTVPDDDTQTLFIYSAADTASQQALKLLGAWRATEETDTRDPSKEIPKPSESTQEDSPERIN</sequence>
<keyword evidence="4" id="KW-1185">Reference proteome</keyword>
<dbReference type="RefSeq" id="WP_096455185.1">
    <property type="nucleotide sequence ID" value="NZ_AP017369.1"/>
</dbReference>
<dbReference type="Proteomes" id="UP000218244">
    <property type="component" value="Chromosome"/>
</dbReference>
<dbReference type="EMBL" id="AP017369">
    <property type="protein sequence ID" value="BAU95429.1"/>
    <property type="molecule type" value="Genomic_DNA"/>
</dbReference>
<dbReference type="Pfam" id="PF13560">
    <property type="entry name" value="HTH_31"/>
    <property type="match status" value="1"/>
</dbReference>
<dbReference type="KEGG" id="csur:N24_1167"/>
<evidence type="ECO:0000313" key="4">
    <source>
        <dbReference type="Proteomes" id="UP000218244"/>
    </source>
</evidence>
<proteinExistence type="predicted"/>
<feature type="region of interest" description="Disordered" evidence="1">
    <location>
        <begin position="278"/>
        <end position="308"/>
    </location>
</feature>
<dbReference type="Pfam" id="PF17765">
    <property type="entry name" value="MLTR_LBD"/>
    <property type="match status" value="1"/>
</dbReference>
<name>A0A160PNK3_9CORY</name>
<dbReference type="PANTHER" id="PTHR35010">
    <property type="entry name" value="BLL4672 PROTEIN-RELATED"/>
    <property type="match status" value="1"/>
</dbReference>
<accession>A0A160PNK3</accession>
<feature type="compositionally biased region" description="Basic and acidic residues" evidence="1">
    <location>
        <begin position="279"/>
        <end position="294"/>
    </location>
</feature>
<feature type="domain" description="HTH cro/C1-type" evidence="2">
    <location>
        <begin position="36"/>
        <end position="83"/>
    </location>
</feature>
<dbReference type="InterPro" id="IPR041413">
    <property type="entry name" value="MLTR_LBD"/>
</dbReference>
<dbReference type="Gene3D" id="3.30.450.180">
    <property type="match status" value="1"/>
</dbReference>
<evidence type="ECO:0000259" key="2">
    <source>
        <dbReference type="PROSITE" id="PS50943"/>
    </source>
</evidence>
<reference evidence="3 4" key="1">
    <citation type="submission" date="2016-02" db="EMBL/GenBank/DDBJ databases">
        <title>Corynebacterium glutamicum N24 whole genome sequencing project.</title>
        <authorList>
            <person name="Matsutani M."/>
            <person name="Nangtapong N."/>
            <person name="Yakushi T."/>
            <person name="Matsushita K."/>
        </authorList>
    </citation>
    <scope>NUCLEOTIDE SEQUENCE [LARGE SCALE GENOMIC DNA]</scope>
    <source>
        <strain evidence="3 4">N24</strain>
    </source>
</reference>
<dbReference type="PROSITE" id="PS50943">
    <property type="entry name" value="HTH_CROC1"/>
    <property type="match status" value="1"/>
</dbReference>
<dbReference type="SMART" id="SM00530">
    <property type="entry name" value="HTH_XRE"/>
    <property type="match status" value="1"/>
</dbReference>
<evidence type="ECO:0000256" key="1">
    <source>
        <dbReference type="SAM" id="MobiDB-lite"/>
    </source>
</evidence>
<evidence type="ECO:0000313" key="3">
    <source>
        <dbReference type="EMBL" id="BAU95429.1"/>
    </source>
</evidence>
<dbReference type="AlphaFoldDB" id="A0A160PNK3"/>
<dbReference type="CDD" id="cd00093">
    <property type="entry name" value="HTH_XRE"/>
    <property type="match status" value="1"/>
</dbReference>
<organism evidence="3 4">
    <name type="scientific">Corynebacterium suranareeae</name>
    <dbReference type="NCBI Taxonomy" id="2506452"/>
    <lineage>
        <taxon>Bacteria</taxon>
        <taxon>Bacillati</taxon>
        <taxon>Actinomycetota</taxon>
        <taxon>Actinomycetes</taxon>
        <taxon>Mycobacteriales</taxon>
        <taxon>Corynebacteriaceae</taxon>
        <taxon>Corynebacterium</taxon>
    </lineage>
</organism>
<dbReference type="GO" id="GO:0003677">
    <property type="term" value="F:DNA binding"/>
    <property type="evidence" value="ECO:0007669"/>
    <property type="project" value="InterPro"/>
</dbReference>